<feature type="chain" id="PRO_5040834140" description="DUF7907 domain-containing protein" evidence="1">
    <location>
        <begin position="21"/>
        <end position="204"/>
    </location>
</feature>
<reference evidence="3" key="1">
    <citation type="submission" date="2022-11" db="EMBL/GenBank/DDBJ databases">
        <authorList>
            <person name="Petersen C."/>
        </authorList>
    </citation>
    <scope>NUCLEOTIDE SEQUENCE</scope>
    <source>
        <strain evidence="3">IBT 30069</strain>
    </source>
</reference>
<keyword evidence="1" id="KW-0732">Signal</keyword>
<feature type="domain" description="DUF7907" evidence="2">
    <location>
        <begin position="25"/>
        <end position="201"/>
    </location>
</feature>
<name>A0A9W9ETU4_9EURO</name>
<proteinExistence type="predicted"/>
<evidence type="ECO:0000313" key="4">
    <source>
        <dbReference type="Proteomes" id="UP001149165"/>
    </source>
</evidence>
<protein>
    <recommendedName>
        <fullName evidence="2">DUF7907 domain-containing protein</fullName>
    </recommendedName>
</protein>
<evidence type="ECO:0000259" key="2">
    <source>
        <dbReference type="Pfam" id="PF25484"/>
    </source>
</evidence>
<dbReference type="Proteomes" id="UP001149165">
    <property type="component" value="Unassembled WGS sequence"/>
</dbReference>
<reference evidence="3" key="2">
    <citation type="journal article" date="2023" name="IMA Fungus">
        <title>Comparative genomic study of the Penicillium genus elucidates a diverse pangenome and 15 lateral gene transfer events.</title>
        <authorList>
            <person name="Petersen C."/>
            <person name="Sorensen T."/>
            <person name="Nielsen M.R."/>
            <person name="Sondergaard T.E."/>
            <person name="Sorensen J.L."/>
            <person name="Fitzpatrick D.A."/>
            <person name="Frisvad J.C."/>
            <person name="Nielsen K.L."/>
        </authorList>
    </citation>
    <scope>NUCLEOTIDE SEQUENCE</scope>
    <source>
        <strain evidence="3">IBT 30069</strain>
    </source>
</reference>
<feature type="signal peptide" evidence="1">
    <location>
        <begin position="1"/>
        <end position="20"/>
    </location>
</feature>
<dbReference type="OrthoDB" id="3515453at2759"/>
<comment type="caution">
    <text evidence="3">The sequence shown here is derived from an EMBL/GenBank/DDBJ whole genome shotgun (WGS) entry which is preliminary data.</text>
</comment>
<dbReference type="AlphaFoldDB" id="A0A9W9ETU4"/>
<accession>A0A9W9ETU4</accession>
<evidence type="ECO:0000313" key="3">
    <source>
        <dbReference type="EMBL" id="KAJ5087933.1"/>
    </source>
</evidence>
<gene>
    <name evidence="3" type="ORF">N7456_011549</name>
</gene>
<dbReference type="InterPro" id="IPR057229">
    <property type="entry name" value="DUF7907"/>
</dbReference>
<organism evidence="3 4">
    <name type="scientific">Penicillium angulare</name>
    <dbReference type="NCBI Taxonomy" id="116970"/>
    <lineage>
        <taxon>Eukaryota</taxon>
        <taxon>Fungi</taxon>
        <taxon>Dikarya</taxon>
        <taxon>Ascomycota</taxon>
        <taxon>Pezizomycotina</taxon>
        <taxon>Eurotiomycetes</taxon>
        <taxon>Eurotiomycetidae</taxon>
        <taxon>Eurotiales</taxon>
        <taxon>Aspergillaceae</taxon>
        <taxon>Penicillium</taxon>
    </lineage>
</organism>
<evidence type="ECO:0000256" key="1">
    <source>
        <dbReference type="SAM" id="SignalP"/>
    </source>
</evidence>
<dbReference type="Pfam" id="PF25484">
    <property type="entry name" value="DUF7907"/>
    <property type="match status" value="1"/>
</dbReference>
<keyword evidence="4" id="KW-1185">Reference proteome</keyword>
<sequence length="204" mass="22328">MKSIIALSSSLLLLLGAASAQEVQSKPFHLVISQAAKKSFNGEKLAACHSGAAIESLCLAGDSGSQFYLNYTKGEQAPVKGNGFPGALVWNLPLGGGDPPVESEPMSFYSDPSTNLAMPMFQPSYDQQDIFFDVKTQLMGIYSYLDDTVTPPTGDKVKVLKNWYLCETYYTGYTYHTLNWVYGNGKAKPQNPSCVKVQVERKFL</sequence>
<dbReference type="EMBL" id="JAPQKH010000007">
    <property type="protein sequence ID" value="KAJ5087933.1"/>
    <property type="molecule type" value="Genomic_DNA"/>
</dbReference>